<evidence type="ECO:0000256" key="5">
    <source>
        <dbReference type="ARBA" id="ARBA00022553"/>
    </source>
</evidence>
<dbReference type="InterPro" id="IPR050117">
    <property type="entry name" value="MAPK"/>
</dbReference>
<dbReference type="FunFam" id="3.30.200.20:FF:000046">
    <property type="entry name" value="Mitogen-activated protein kinase"/>
    <property type="match status" value="1"/>
</dbReference>
<evidence type="ECO:0000256" key="1">
    <source>
        <dbReference type="ARBA" id="ARBA00001946"/>
    </source>
</evidence>
<dbReference type="Pfam" id="PF00069">
    <property type="entry name" value="Pkinase"/>
    <property type="match status" value="1"/>
</dbReference>
<comment type="caution">
    <text evidence="11">The sequence shown here is derived from an EMBL/GenBank/DDBJ whole genome shotgun (WGS) entry which is preliminary data.</text>
</comment>
<evidence type="ECO:0000313" key="11">
    <source>
        <dbReference type="EMBL" id="CAB4030176.1"/>
    </source>
</evidence>
<keyword evidence="5" id="KW-0597">Phosphoprotein</keyword>
<sequence>MATGYYHQPRRSQGNYVSPRYTNLQYINEGAYGMVCSAVDNHTRRRVAIKKISPFLNGSSGSKALREIMILSRFNHDNIVSVLDIVAAPTQRAIQDIHIVLPLMDTDLRKLLKSRRLSNEHVRCFLYQILRGLRYIHSANVIHFDMKPGNVLVNSDCYLKICDFGLARIITSKLENSGMTQYAVTRGYRAPEVMLRCKCFVSKAIDMWSVGCILAEMISNRPLFAGRHYLDELNNIINITGSPSAEDLLTVTSEESKRHVLALARKPKKPLAQLFPHAEPVALDLLDRMITFNSSQRITVEDALEHHFLHRYHDDANEPIALVPFGPESEVDELPPDEIKRLIYKETAKYATSYIDPPY</sequence>
<dbReference type="Gene3D" id="1.10.510.10">
    <property type="entry name" value="Transferase(Phosphotransferase) domain 1"/>
    <property type="match status" value="1"/>
</dbReference>
<dbReference type="InterPro" id="IPR008271">
    <property type="entry name" value="Ser/Thr_kinase_AS"/>
</dbReference>
<accession>A0A6S7JD93</accession>
<evidence type="ECO:0000256" key="6">
    <source>
        <dbReference type="ARBA" id="ARBA00022679"/>
    </source>
</evidence>
<reference evidence="11" key="1">
    <citation type="submission" date="2020-04" db="EMBL/GenBank/DDBJ databases">
        <authorList>
            <person name="Alioto T."/>
            <person name="Alioto T."/>
            <person name="Gomez Garrido J."/>
        </authorList>
    </citation>
    <scope>NUCLEOTIDE SEQUENCE</scope>
    <source>
        <strain evidence="11">A484AB</strain>
    </source>
</reference>
<organism evidence="11 12">
    <name type="scientific">Paramuricea clavata</name>
    <name type="common">Red gorgonian</name>
    <name type="synonym">Violescent sea-whip</name>
    <dbReference type="NCBI Taxonomy" id="317549"/>
    <lineage>
        <taxon>Eukaryota</taxon>
        <taxon>Metazoa</taxon>
        <taxon>Cnidaria</taxon>
        <taxon>Anthozoa</taxon>
        <taxon>Octocorallia</taxon>
        <taxon>Malacalcyonacea</taxon>
        <taxon>Plexauridae</taxon>
        <taxon>Paramuricea</taxon>
    </lineage>
</organism>
<protein>
    <recommendedName>
        <fullName evidence="3">mitogen-activated protein kinase</fullName>
        <ecNumber evidence="3">2.7.11.24</ecNumber>
    </recommendedName>
</protein>
<dbReference type="InterPro" id="IPR011009">
    <property type="entry name" value="Kinase-like_dom_sf"/>
</dbReference>
<dbReference type="EMBL" id="CACRXK020016690">
    <property type="protein sequence ID" value="CAB4030176.1"/>
    <property type="molecule type" value="Genomic_DNA"/>
</dbReference>
<keyword evidence="4" id="KW-0723">Serine/threonine-protein kinase</keyword>
<keyword evidence="9" id="KW-0067">ATP-binding</keyword>
<dbReference type="PROSITE" id="PS00108">
    <property type="entry name" value="PROTEIN_KINASE_ST"/>
    <property type="match status" value="1"/>
</dbReference>
<evidence type="ECO:0000256" key="3">
    <source>
        <dbReference type="ARBA" id="ARBA00012411"/>
    </source>
</evidence>
<dbReference type="FunFam" id="1.10.510.10:FF:000098">
    <property type="entry name" value="Mitogen-activated protein kinase 1"/>
    <property type="match status" value="1"/>
</dbReference>
<feature type="domain" description="Protein kinase" evidence="10">
    <location>
        <begin position="21"/>
        <end position="309"/>
    </location>
</feature>
<keyword evidence="7" id="KW-0547">Nucleotide-binding</keyword>
<dbReference type="InterPro" id="IPR008349">
    <property type="entry name" value="MAPK_ERK1/2"/>
</dbReference>
<evidence type="ECO:0000256" key="8">
    <source>
        <dbReference type="ARBA" id="ARBA00022777"/>
    </source>
</evidence>
<dbReference type="Gene3D" id="3.30.200.20">
    <property type="entry name" value="Phosphorylase Kinase, domain 1"/>
    <property type="match status" value="1"/>
</dbReference>
<dbReference type="SUPFAM" id="SSF56112">
    <property type="entry name" value="Protein kinase-like (PK-like)"/>
    <property type="match status" value="1"/>
</dbReference>
<evidence type="ECO:0000256" key="9">
    <source>
        <dbReference type="ARBA" id="ARBA00022840"/>
    </source>
</evidence>
<dbReference type="EC" id="2.7.11.24" evidence="3"/>
<gene>
    <name evidence="11" type="ORF">PACLA_8A006060</name>
</gene>
<dbReference type="AlphaFoldDB" id="A0A6S7JD93"/>
<dbReference type="SMART" id="SM00220">
    <property type="entry name" value="S_TKc"/>
    <property type="match status" value="1"/>
</dbReference>
<evidence type="ECO:0000256" key="7">
    <source>
        <dbReference type="ARBA" id="ARBA00022741"/>
    </source>
</evidence>
<evidence type="ECO:0000256" key="2">
    <source>
        <dbReference type="ARBA" id="ARBA00008832"/>
    </source>
</evidence>
<keyword evidence="8 11" id="KW-0418">Kinase</keyword>
<comment type="cofactor">
    <cofactor evidence="1">
        <name>Mg(2+)</name>
        <dbReference type="ChEBI" id="CHEBI:18420"/>
    </cofactor>
</comment>
<dbReference type="PRINTS" id="PR01770">
    <property type="entry name" value="ERK1ERK2MAPK"/>
</dbReference>
<dbReference type="InterPro" id="IPR000719">
    <property type="entry name" value="Prot_kinase_dom"/>
</dbReference>
<evidence type="ECO:0000313" key="12">
    <source>
        <dbReference type="Proteomes" id="UP001152795"/>
    </source>
</evidence>
<keyword evidence="6" id="KW-0808">Transferase</keyword>
<proteinExistence type="inferred from homology"/>
<dbReference type="GO" id="GO:0005524">
    <property type="term" value="F:ATP binding"/>
    <property type="evidence" value="ECO:0007669"/>
    <property type="project" value="UniProtKB-KW"/>
</dbReference>
<evidence type="ECO:0000259" key="10">
    <source>
        <dbReference type="PROSITE" id="PS50011"/>
    </source>
</evidence>
<dbReference type="Proteomes" id="UP001152795">
    <property type="component" value="Unassembled WGS sequence"/>
</dbReference>
<keyword evidence="12" id="KW-1185">Reference proteome</keyword>
<comment type="similarity">
    <text evidence="2">Belongs to the protein kinase superfamily. CMGC Ser/Thr protein kinase family. MAP kinase subfamily.</text>
</comment>
<name>A0A6S7JD93_PARCT</name>
<dbReference type="OrthoDB" id="192887at2759"/>
<dbReference type="PANTHER" id="PTHR24055">
    <property type="entry name" value="MITOGEN-ACTIVATED PROTEIN KINASE"/>
    <property type="match status" value="1"/>
</dbReference>
<dbReference type="PROSITE" id="PS50011">
    <property type="entry name" value="PROTEIN_KINASE_DOM"/>
    <property type="match status" value="1"/>
</dbReference>
<evidence type="ECO:0000256" key="4">
    <source>
        <dbReference type="ARBA" id="ARBA00022527"/>
    </source>
</evidence>
<dbReference type="GO" id="GO:0004707">
    <property type="term" value="F:MAP kinase activity"/>
    <property type="evidence" value="ECO:0007669"/>
    <property type="project" value="UniProtKB-EC"/>
</dbReference>